<evidence type="ECO:0000313" key="3">
    <source>
        <dbReference type="Proteomes" id="UP001218188"/>
    </source>
</evidence>
<reference evidence="2" key="1">
    <citation type="submission" date="2023-03" db="EMBL/GenBank/DDBJ databases">
        <title>Massive genome expansion in bonnet fungi (Mycena s.s.) driven by repeated elements and novel gene families across ecological guilds.</title>
        <authorList>
            <consortium name="Lawrence Berkeley National Laboratory"/>
            <person name="Harder C.B."/>
            <person name="Miyauchi S."/>
            <person name="Viragh M."/>
            <person name="Kuo A."/>
            <person name="Thoen E."/>
            <person name="Andreopoulos B."/>
            <person name="Lu D."/>
            <person name="Skrede I."/>
            <person name="Drula E."/>
            <person name="Henrissat B."/>
            <person name="Morin E."/>
            <person name="Kohler A."/>
            <person name="Barry K."/>
            <person name="LaButti K."/>
            <person name="Morin E."/>
            <person name="Salamov A."/>
            <person name="Lipzen A."/>
            <person name="Mereny Z."/>
            <person name="Hegedus B."/>
            <person name="Baldrian P."/>
            <person name="Stursova M."/>
            <person name="Weitz H."/>
            <person name="Taylor A."/>
            <person name="Grigoriev I.V."/>
            <person name="Nagy L.G."/>
            <person name="Martin F."/>
            <person name="Kauserud H."/>
        </authorList>
    </citation>
    <scope>NUCLEOTIDE SEQUENCE</scope>
    <source>
        <strain evidence="2">CBHHK200</strain>
    </source>
</reference>
<dbReference type="AlphaFoldDB" id="A0AAD6TLA3"/>
<sequence length="52" mass="5533">MGAMGAPAFAPRPAPLGRALNTSTLPPVKCYRCGGPNHMAKYSILTLLFLRC</sequence>
<evidence type="ECO:0000313" key="2">
    <source>
        <dbReference type="EMBL" id="KAJ7047400.1"/>
    </source>
</evidence>
<proteinExistence type="predicted"/>
<gene>
    <name evidence="2" type="ORF">C8F04DRAFT_1058707</name>
</gene>
<dbReference type="Pfam" id="PF00098">
    <property type="entry name" value="zf-CCHC"/>
    <property type="match status" value="1"/>
</dbReference>
<comment type="caution">
    <text evidence="2">The sequence shown here is derived from an EMBL/GenBank/DDBJ whole genome shotgun (WGS) entry which is preliminary data.</text>
</comment>
<dbReference type="GO" id="GO:0003676">
    <property type="term" value="F:nucleic acid binding"/>
    <property type="evidence" value="ECO:0007669"/>
    <property type="project" value="InterPro"/>
</dbReference>
<dbReference type="InterPro" id="IPR001878">
    <property type="entry name" value="Znf_CCHC"/>
</dbReference>
<dbReference type="EMBL" id="JARJCM010000001">
    <property type="protein sequence ID" value="KAJ7047400.1"/>
    <property type="molecule type" value="Genomic_DNA"/>
</dbReference>
<keyword evidence="3" id="KW-1185">Reference proteome</keyword>
<feature type="domain" description="CCHC-type" evidence="1">
    <location>
        <begin position="29"/>
        <end position="41"/>
    </location>
</feature>
<evidence type="ECO:0000259" key="1">
    <source>
        <dbReference type="Pfam" id="PF00098"/>
    </source>
</evidence>
<protein>
    <recommendedName>
        <fullName evidence="1">CCHC-type domain-containing protein</fullName>
    </recommendedName>
</protein>
<dbReference type="GO" id="GO:0008270">
    <property type="term" value="F:zinc ion binding"/>
    <property type="evidence" value="ECO:0007669"/>
    <property type="project" value="InterPro"/>
</dbReference>
<name>A0AAD6TLA3_9AGAR</name>
<dbReference type="Proteomes" id="UP001218188">
    <property type="component" value="Unassembled WGS sequence"/>
</dbReference>
<accession>A0AAD6TLA3</accession>
<organism evidence="2 3">
    <name type="scientific">Mycena alexandri</name>
    <dbReference type="NCBI Taxonomy" id="1745969"/>
    <lineage>
        <taxon>Eukaryota</taxon>
        <taxon>Fungi</taxon>
        <taxon>Dikarya</taxon>
        <taxon>Basidiomycota</taxon>
        <taxon>Agaricomycotina</taxon>
        <taxon>Agaricomycetes</taxon>
        <taxon>Agaricomycetidae</taxon>
        <taxon>Agaricales</taxon>
        <taxon>Marasmiineae</taxon>
        <taxon>Mycenaceae</taxon>
        <taxon>Mycena</taxon>
    </lineage>
</organism>